<comment type="caution">
    <text evidence="3">The sequence shown here is derived from an EMBL/GenBank/DDBJ whole genome shotgun (WGS) entry which is preliminary data.</text>
</comment>
<gene>
    <name evidence="3" type="ORF">C1SCF055_LOCUS43384</name>
</gene>
<dbReference type="AlphaFoldDB" id="A0A9P1M466"/>
<name>A0A9P1M466_9DINO</name>
<evidence type="ECO:0000313" key="4">
    <source>
        <dbReference type="EMBL" id="CAL1172224.1"/>
    </source>
</evidence>
<dbReference type="Gene3D" id="3.40.50.150">
    <property type="entry name" value="Vaccinia Virus protein VP39"/>
    <property type="match status" value="1"/>
</dbReference>
<protein>
    <recommendedName>
        <fullName evidence="2">Methyltransferase FkbM domain-containing protein</fullName>
    </recommendedName>
</protein>
<dbReference type="PANTHER" id="PTHR34203:SF15">
    <property type="entry name" value="SLL1173 PROTEIN"/>
    <property type="match status" value="1"/>
</dbReference>
<dbReference type="InterPro" id="IPR015915">
    <property type="entry name" value="Kelch-typ_b-propeller"/>
</dbReference>
<dbReference type="SUPFAM" id="SSF53335">
    <property type="entry name" value="S-adenosyl-L-methionine-dependent methyltransferases"/>
    <property type="match status" value="1"/>
</dbReference>
<reference evidence="3" key="1">
    <citation type="submission" date="2022-10" db="EMBL/GenBank/DDBJ databases">
        <authorList>
            <person name="Chen Y."/>
            <person name="Dougan E. K."/>
            <person name="Chan C."/>
            <person name="Rhodes N."/>
            <person name="Thang M."/>
        </authorList>
    </citation>
    <scope>NUCLEOTIDE SEQUENCE</scope>
</reference>
<sequence>ELPPCNFFPRQHYAVAPVSTGDALLLLGGSNGHLHFNDIWGVKLIGQGADATWQWSEVSPHNDGRRDLDGRLLLSKWPGRGRFATCVASRPGVSTAIYVTGGQGAFCFEDFWASEDGRQWYCMCQKVPWGGRLEPGLCVVPTKYEQLVVVGGIVPGIHLRVERDLWISKDAGSSWQQVATPDWEPRSCPLLFFMPPQHGRRLLVLGGARLAEASAGDRAHAVGPRCLDDAWSVELDFREGTARWQELCTTSAPEGRASETGFDGNMASFDVSALPKGQALGRKTESEHQALVDRVKFQQRSSDIAREGWRHYCGALADGVQDPQKHSSEFLLKFLELLETGQVPQAQEDYETRQIRSACPSLGGRQLELWMPESEVSVMKDVVNSNCYSLAPGKSSLLLPGDLLLDVGAHVGTAAALALRTPRVQVVALEPHPVTFQILQRNLAEDPQATLLNLAIDGGPSGSRVPLYAHRGTNNPSRLFFASLFTTRSHADDAILVSSVTLQDLIQRYAPTVVKLDAEGAERFLRDVEDFGQIRRLVVEWDWTHNKYRRNWEEVRQHLELHDFKVSLRGTMPAFHETTGEALLKDPRGKKRGNTGMIFVASRKAAMAAIAGDLRDVAIPEPESYLGSENAQPRLEEQLLALSMEQLEERLRHFGEPVREVRGEEYFLLGFKERRTAELVKSLCEVYQRPTFRRSIEHSDGVPLQEDGVQKLLEVLRSINFEENLRPSVHAAGYLILKLVAIPQLRLSWGKDEGRRARLWQLALELLKAASAKAAAFEVTAMAVTKNFRGSPHIDQNDFSVQYALAVGDFASGGELCVEENPFLVRGLNTHNRLVCIDGDNPWQRPGAVVVLRAGHLYVSPPVAPHCWVQIHPVEALPMSAQIYVASGPRACCPRLFIFTSGGIFASTVGELRAQRRVLQRLARQMERQWPRLPAVLWQTRIIPYLLPVGGRVVKPLPKSLLRRKKKERCRFCRSVRIHWIL</sequence>
<evidence type="ECO:0000256" key="1">
    <source>
        <dbReference type="ARBA" id="ARBA00004797"/>
    </source>
</evidence>
<dbReference type="EMBL" id="CAMXCT010006717">
    <property type="protein sequence ID" value="CAI4018849.1"/>
    <property type="molecule type" value="Genomic_DNA"/>
</dbReference>
<dbReference type="Gene3D" id="2.120.10.80">
    <property type="entry name" value="Kelch-type beta propeller"/>
    <property type="match status" value="1"/>
</dbReference>
<reference evidence="4" key="2">
    <citation type="submission" date="2024-04" db="EMBL/GenBank/DDBJ databases">
        <authorList>
            <person name="Chen Y."/>
            <person name="Shah S."/>
            <person name="Dougan E. K."/>
            <person name="Thang M."/>
            <person name="Chan C."/>
        </authorList>
    </citation>
    <scope>NUCLEOTIDE SEQUENCE [LARGE SCALE GENOMIC DNA]</scope>
</reference>
<organism evidence="3">
    <name type="scientific">Cladocopium goreaui</name>
    <dbReference type="NCBI Taxonomy" id="2562237"/>
    <lineage>
        <taxon>Eukaryota</taxon>
        <taxon>Sar</taxon>
        <taxon>Alveolata</taxon>
        <taxon>Dinophyceae</taxon>
        <taxon>Suessiales</taxon>
        <taxon>Symbiodiniaceae</taxon>
        <taxon>Cladocopium</taxon>
    </lineage>
</organism>
<evidence type="ECO:0000313" key="3">
    <source>
        <dbReference type="EMBL" id="CAI4018849.1"/>
    </source>
</evidence>
<dbReference type="InterPro" id="IPR029063">
    <property type="entry name" value="SAM-dependent_MTases_sf"/>
</dbReference>
<dbReference type="PANTHER" id="PTHR34203">
    <property type="entry name" value="METHYLTRANSFERASE, FKBM FAMILY PROTEIN"/>
    <property type="match status" value="1"/>
</dbReference>
<dbReference type="InterPro" id="IPR052514">
    <property type="entry name" value="SAM-dependent_MTase"/>
</dbReference>
<evidence type="ECO:0000313" key="5">
    <source>
        <dbReference type="Proteomes" id="UP001152797"/>
    </source>
</evidence>
<dbReference type="InterPro" id="IPR006342">
    <property type="entry name" value="FkbM_mtfrase"/>
</dbReference>
<dbReference type="Proteomes" id="UP001152797">
    <property type="component" value="Unassembled WGS sequence"/>
</dbReference>
<proteinExistence type="predicted"/>
<accession>A0A9P1M466</accession>
<feature type="domain" description="Methyltransferase FkbM" evidence="2">
    <location>
        <begin position="406"/>
        <end position="565"/>
    </location>
</feature>
<feature type="non-terminal residue" evidence="3">
    <location>
        <position position="982"/>
    </location>
</feature>
<feature type="non-terminal residue" evidence="3">
    <location>
        <position position="1"/>
    </location>
</feature>
<dbReference type="Pfam" id="PF05050">
    <property type="entry name" value="Methyltransf_21"/>
    <property type="match status" value="1"/>
</dbReference>
<dbReference type="EMBL" id="CAMXCT030006717">
    <property type="protein sequence ID" value="CAL4806161.1"/>
    <property type="molecule type" value="Genomic_DNA"/>
</dbReference>
<keyword evidence="5" id="KW-1185">Reference proteome</keyword>
<dbReference type="OrthoDB" id="449361at2759"/>
<comment type="pathway">
    <text evidence="1">tRNA modification; wybutosine-tRNA(Phe) biosynthesis.</text>
</comment>
<dbReference type="EMBL" id="CAMXCT020006717">
    <property type="protein sequence ID" value="CAL1172224.1"/>
    <property type="molecule type" value="Genomic_DNA"/>
</dbReference>
<evidence type="ECO:0000259" key="2">
    <source>
        <dbReference type="Pfam" id="PF05050"/>
    </source>
</evidence>
<dbReference type="SUPFAM" id="SSF117281">
    <property type="entry name" value="Kelch motif"/>
    <property type="match status" value="1"/>
</dbReference>
<dbReference type="NCBIfam" id="TIGR01444">
    <property type="entry name" value="fkbM_fam"/>
    <property type="match status" value="1"/>
</dbReference>